<dbReference type="Pfam" id="PF21948">
    <property type="entry name" value="LplA-B_cat"/>
    <property type="match status" value="1"/>
</dbReference>
<dbReference type="Proteomes" id="UP000050909">
    <property type="component" value="Unassembled WGS sequence"/>
</dbReference>
<dbReference type="GO" id="GO:0016874">
    <property type="term" value="F:ligase activity"/>
    <property type="evidence" value="ECO:0007669"/>
    <property type="project" value="UniProtKB-KW"/>
</dbReference>
<dbReference type="InterPro" id="IPR045864">
    <property type="entry name" value="aa-tRNA-synth_II/BPL/LPL"/>
</dbReference>
<dbReference type="PROSITE" id="PS51733">
    <property type="entry name" value="BPL_LPL_CATALYTIC"/>
    <property type="match status" value="1"/>
</dbReference>
<gene>
    <name evidence="2" type="ORF">FC62_GL000790</name>
</gene>
<name>A0A0R1GVE2_9LACO</name>
<protein>
    <submittedName>
        <fullName evidence="2">Lipoate-protein ligase A</fullName>
    </submittedName>
</protein>
<dbReference type="Gene3D" id="3.30.930.10">
    <property type="entry name" value="Bira Bifunctional Protein, Domain 2"/>
    <property type="match status" value="1"/>
</dbReference>
<dbReference type="PANTHER" id="PTHR43679">
    <property type="entry name" value="OCTANOYLTRANSFERASE LIPM-RELATED"/>
    <property type="match status" value="1"/>
</dbReference>
<dbReference type="EMBL" id="AZCV01000002">
    <property type="protein sequence ID" value="KRK38021.1"/>
    <property type="molecule type" value="Genomic_DNA"/>
</dbReference>
<dbReference type="InterPro" id="IPR004143">
    <property type="entry name" value="BPL_LPL_catalytic"/>
</dbReference>
<dbReference type="PANTHER" id="PTHR43679:SF2">
    <property type="entry name" value="OCTANOYL-[GCVH]:PROTEIN N-OCTANOYLTRANSFERASE"/>
    <property type="match status" value="1"/>
</dbReference>
<dbReference type="AlphaFoldDB" id="A0A0R1GVE2"/>
<sequence length="277" mass="30721">MLFEDSKDFLVLNQYFAKNEALDAIATSNVLLYLAGRLKRPILQFWTLNDTVILGHMDTKLKSLGRGLAVIEQNHFNYVVRNAGGLGVVSDAGILNASLYFPQQTGVSINAAYEATTKLTAGALSSFDVQVEQREVSTSYCPGTYDLSIGGLKFSGQAQRRAKDNIGIMLYYSVVGNQQARGQMMHDFYEQANRPAHPKLIFPSVDPNAMTNLADCISLANQTANEQLKQLILAQLLRQGNKYSEVTLESIIDNQFIYDFEQNLADLAKRMEALPHA</sequence>
<reference evidence="2 3" key="1">
    <citation type="journal article" date="2015" name="Genome Announc.">
        <title>Expanding the biotechnology potential of lactobacilli through comparative genomics of 213 strains and associated genera.</title>
        <authorList>
            <person name="Sun Z."/>
            <person name="Harris H.M."/>
            <person name="McCann A."/>
            <person name="Guo C."/>
            <person name="Argimon S."/>
            <person name="Zhang W."/>
            <person name="Yang X."/>
            <person name="Jeffery I.B."/>
            <person name="Cooney J.C."/>
            <person name="Kagawa T.F."/>
            <person name="Liu W."/>
            <person name="Song Y."/>
            <person name="Salvetti E."/>
            <person name="Wrobel A."/>
            <person name="Rasinkangas P."/>
            <person name="Parkhill J."/>
            <person name="Rea M.C."/>
            <person name="O'Sullivan O."/>
            <person name="Ritari J."/>
            <person name="Douillard F.P."/>
            <person name="Paul Ross R."/>
            <person name="Yang R."/>
            <person name="Briner A.E."/>
            <person name="Felis G.E."/>
            <person name="de Vos W.M."/>
            <person name="Barrangou R."/>
            <person name="Klaenhammer T.R."/>
            <person name="Caufield P.W."/>
            <person name="Cui Y."/>
            <person name="Zhang H."/>
            <person name="O'Toole P.W."/>
        </authorList>
    </citation>
    <scope>NUCLEOTIDE SEQUENCE [LARGE SCALE GENOMIC DNA]</scope>
    <source>
        <strain evidence="2 3">DSM 20534</strain>
    </source>
</reference>
<keyword evidence="3" id="KW-1185">Reference proteome</keyword>
<evidence type="ECO:0000313" key="2">
    <source>
        <dbReference type="EMBL" id="KRK38021.1"/>
    </source>
</evidence>
<feature type="domain" description="BPL/LPL catalytic" evidence="1">
    <location>
        <begin position="37"/>
        <end position="221"/>
    </location>
</feature>
<dbReference type="RefSeq" id="WP_082611577.1">
    <property type="nucleotide sequence ID" value="NZ_AZCV01000002.1"/>
</dbReference>
<accession>A0A0R1GVE2</accession>
<dbReference type="PATRIC" id="fig|1423722.3.peg.807"/>
<proteinExistence type="predicted"/>
<dbReference type="GO" id="GO:0009249">
    <property type="term" value="P:protein lipoylation"/>
    <property type="evidence" value="ECO:0007669"/>
    <property type="project" value="UniProtKB-ARBA"/>
</dbReference>
<keyword evidence="2" id="KW-0436">Ligase</keyword>
<organism evidence="2 3">
    <name type="scientific">Amylolactobacillus amylotrophicus DSM 20534</name>
    <dbReference type="NCBI Taxonomy" id="1423722"/>
    <lineage>
        <taxon>Bacteria</taxon>
        <taxon>Bacillati</taxon>
        <taxon>Bacillota</taxon>
        <taxon>Bacilli</taxon>
        <taxon>Lactobacillales</taxon>
        <taxon>Lactobacillaceae</taxon>
        <taxon>Amylolactobacillus</taxon>
    </lineage>
</organism>
<dbReference type="InterPro" id="IPR050664">
    <property type="entry name" value="Octanoyltrans_LipM/LipL"/>
</dbReference>
<evidence type="ECO:0000259" key="1">
    <source>
        <dbReference type="PROSITE" id="PS51733"/>
    </source>
</evidence>
<dbReference type="SUPFAM" id="SSF55681">
    <property type="entry name" value="Class II aaRS and biotin synthetases"/>
    <property type="match status" value="1"/>
</dbReference>
<comment type="caution">
    <text evidence="2">The sequence shown here is derived from an EMBL/GenBank/DDBJ whole genome shotgun (WGS) entry which is preliminary data.</text>
</comment>
<evidence type="ECO:0000313" key="3">
    <source>
        <dbReference type="Proteomes" id="UP000050909"/>
    </source>
</evidence>
<dbReference type="GO" id="GO:0140096">
    <property type="term" value="F:catalytic activity, acting on a protein"/>
    <property type="evidence" value="ECO:0007669"/>
    <property type="project" value="UniProtKB-ARBA"/>
</dbReference>
<dbReference type="GO" id="GO:0016740">
    <property type="term" value="F:transferase activity"/>
    <property type="evidence" value="ECO:0007669"/>
    <property type="project" value="UniProtKB-ARBA"/>
</dbReference>